<name>A0A2H3C3R7_9AGAR</name>
<evidence type="ECO:0000256" key="1">
    <source>
        <dbReference type="SAM" id="MobiDB-lite"/>
    </source>
</evidence>
<protein>
    <submittedName>
        <fullName evidence="2">Uncharacterized protein</fullName>
    </submittedName>
</protein>
<reference evidence="3" key="1">
    <citation type="journal article" date="2017" name="Nat. Ecol. Evol.">
        <title>Genome expansion and lineage-specific genetic innovations in the forest pathogenic fungi Armillaria.</title>
        <authorList>
            <person name="Sipos G."/>
            <person name="Prasanna A.N."/>
            <person name="Walter M.C."/>
            <person name="O'Connor E."/>
            <person name="Balint B."/>
            <person name="Krizsan K."/>
            <person name="Kiss B."/>
            <person name="Hess J."/>
            <person name="Varga T."/>
            <person name="Slot J."/>
            <person name="Riley R."/>
            <person name="Boka B."/>
            <person name="Rigling D."/>
            <person name="Barry K."/>
            <person name="Lee J."/>
            <person name="Mihaltcheva S."/>
            <person name="LaButti K."/>
            <person name="Lipzen A."/>
            <person name="Waldron R."/>
            <person name="Moloney N.M."/>
            <person name="Sperisen C."/>
            <person name="Kredics L."/>
            <person name="Vagvoelgyi C."/>
            <person name="Patrignani A."/>
            <person name="Fitzpatrick D."/>
            <person name="Nagy I."/>
            <person name="Doyle S."/>
            <person name="Anderson J.B."/>
            <person name="Grigoriev I.V."/>
            <person name="Gueldener U."/>
            <person name="Muensterkoetter M."/>
            <person name="Nagy L.G."/>
        </authorList>
    </citation>
    <scope>NUCLEOTIDE SEQUENCE [LARGE SCALE GENOMIC DNA]</scope>
    <source>
        <strain evidence="3">28-4</strain>
    </source>
</reference>
<organism evidence="2 3">
    <name type="scientific">Armillaria solidipes</name>
    <dbReference type="NCBI Taxonomy" id="1076256"/>
    <lineage>
        <taxon>Eukaryota</taxon>
        <taxon>Fungi</taxon>
        <taxon>Dikarya</taxon>
        <taxon>Basidiomycota</taxon>
        <taxon>Agaricomycotina</taxon>
        <taxon>Agaricomycetes</taxon>
        <taxon>Agaricomycetidae</taxon>
        <taxon>Agaricales</taxon>
        <taxon>Marasmiineae</taxon>
        <taxon>Physalacriaceae</taxon>
        <taxon>Armillaria</taxon>
    </lineage>
</organism>
<keyword evidence="3" id="KW-1185">Reference proteome</keyword>
<accession>A0A2H3C3R7</accession>
<evidence type="ECO:0000313" key="2">
    <source>
        <dbReference type="EMBL" id="PBK71447.1"/>
    </source>
</evidence>
<dbReference type="STRING" id="1076256.A0A2H3C3R7"/>
<feature type="compositionally biased region" description="Basic and acidic residues" evidence="1">
    <location>
        <begin position="216"/>
        <end position="230"/>
    </location>
</feature>
<feature type="compositionally biased region" description="Basic and acidic residues" evidence="1">
    <location>
        <begin position="198"/>
        <end position="207"/>
    </location>
</feature>
<evidence type="ECO:0000313" key="3">
    <source>
        <dbReference type="Proteomes" id="UP000218334"/>
    </source>
</evidence>
<dbReference type="AlphaFoldDB" id="A0A2H3C3R7"/>
<dbReference type="EMBL" id="KZ293424">
    <property type="protein sequence ID" value="PBK71447.1"/>
    <property type="molecule type" value="Genomic_DNA"/>
</dbReference>
<dbReference type="Proteomes" id="UP000218334">
    <property type="component" value="Unassembled WGS sequence"/>
</dbReference>
<gene>
    <name evidence="2" type="ORF">ARMSODRAFT_1003188</name>
</gene>
<feature type="region of interest" description="Disordered" evidence="1">
    <location>
        <begin position="198"/>
        <end position="252"/>
    </location>
</feature>
<sequence length="262" mass="29638">MVFRERLEPKHANQAERGKGGNDFITASSCCDDPALVETEYYKSPWPLFALQTIYAQSIQVRSQAICDFARYAQRLFEGGGVKKRDPENIDDGGIVRKRISNWRLYNENEEKEIVKHLPISLGNHALAKLEREWITLRDSRSFDKEGLVESFNADTERLREEMQKQEHGMKKDTETVAIRYQAGAEGGKGLRDALEKTGTKNQKCGEENEMSNIQELERGVGDDVRKGEEDSAPSIAKSSADKTSTGAKEDAEPFVFNLRIF</sequence>
<proteinExistence type="predicted"/>